<evidence type="ECO:0000313" key="2">
    <source>
        <dbReference type="Proteomes" id="UP001352852"/>
    </source>
</evidence>
<keyword evidence="2" id="KW-1185">Reference proteome</keyword>
<proteinExistence type="predicted"/>
<dbReference type="EMBL" id="JAHUTJ010034380">
    <property type="protein sequence ID" value="MED6277910.1"/>
    <property type="molecule type" value="Genomic_DNA"/>
</dbReference>
<evidence type="ECO:0000313" key="1">
    <source>
        <dbReference type="EMBL" id="MED6277910.1"/>
    </source>
</evidence>
<accession>A0ABU7DTK5</accession>
<reference evidence="1 2" key="1">
    <citation type="submission" date="2021-06" db="EMBL/GenBank/DDBJ databases">
        <authorList>
            <person name="Palmer J.M."/>
        </authorList>
    </citation>
    <scope>NUCLEOTIDE SEQUENCE [LARGE SCALE GENOMIC DNA]</scope>
    <source>
        <strain evidence="1 2">CL_MEX2019</strain>
        <tissue evidence="1">Muscle</tissue>
    </source>
</reference>
<dbReference type="Proteomes" id="UP001352852">
    <property type="component" value="Unassembled WGS sequence"/>
</dbReference>
<name>A0ABU7DTK5_9TELE</name>
<sequence length="131" mass="14689">MAATWLTNNKVKVISIIPSWSAGRKCSFMTPVNKRDQLDVAGLDQGWKSLWPYATRSLTRSPKDLLKRLLEIAPQIGEFGLIPACCSDVYVPVLCCGASSGFRILQLFAFHSEFKEENQQLLLRLISETLT</sequence>
<organism evidence="1 2">
    <name type="scientific">Characodon lateralis</name>
    <dbReference type="NCBI Taxonomy" id="208331"/>
    <lineage>
        <taxon>Eukaryota</taxon>
        <taxon>Metazoa</taxon>
        <taxon>Chordata</taxon>
        <taxon>Craniata</taxon>
        <taxon>Vertebrata</taxon>
        <taxon>Euteleostomi</taxon>
        <taxon>Actinopterygii</taxon>
        <taxon>Neopterygii</taxon>
        <taxon>Teleostei</taxon>
        <taxon>Neoteleostei</taxon>
        <taxon>Acanthomorphata</taxon>
        <taxon>Ovalentaria</taxon>
        <taxon>Atherinomorphae</taxon>
        <taxon>Cyprinodontiformes</taxon>
        <taxon>Goodeidae</taxon>
        <taxon>Characodon</taxon>
    </lineage>
</organism>
<gene>
    <name evidence="1" type="ORF">CHARACLAT_018313</name>
</gene>
<protein>
    <submittedName>
        <fullName evidence="1">Uncharacterized protein</fullName>
    </submittedName>
</protein>
<comment type="caution">
    <text evidence="1">The sequence shown here is derived from an EMBL/GenBank/DDBJ whole genome shotgun (WGS) entry which is preliminary data.</text>
</comment>